<keyword evidence="1" id="KW-0548">Nucleotidyltransferase</keyword>
<accession>A0A7W2R434</accession>
<dbReference type="PANTHER" id="PTHR21485">
    <property type="entry name" value="HAD SUPERFAMILY MEMBERS CMAS AND KDSC"/>
    <property type="match status" value="1"/>
</dbReference>
<organism evidence="1 2">
    <name type="scientific">Gelidibacter maritimus</name>
    <dbReference type="NCBI Taxonomy" id="2761487"/>
    <lineage>
        <taxon>Bacteria</taxon>
        <taxon>Pseudomonadati</taxon>
        <taxon>Bacteroidota</taxon>
        <taxon>Flavobacteriia</taxon>
        <taxon>Flavobacteriales</taxon>
        <taxon>Flavobacteriaceae</taxon>
        <taxon>Gelidibacter</taxon>
    </lineage>
</organism>
<reference evidence="1 2" key="1">
    <citation type="submission" date="2020-07" db="EMBL/GenBank/DDBJ databases">
        <title>Bacterium isolated from marine sediment.</title>
        <authorList>
            <person name="Shang D."/>
        </authorList>
    </citation>
    <scope>NUCLEOTIDE SEQUENCE [LARGE SCALE GENOMIC DNA]</scope>
    <source>
        <strain evidence="1 2">F6074</strain>
    </source>
</reference>
<proteinExistence type="predicted"/>
<dbReference type="Proteomes" id="UP000541857">
    <property type="component" value="Unassembled WGS sequence"/>
</dbReference>
<dbReference type="Gene3D" id="3.90.550.10">
    <property type="entry name" value="Spore Coat Polysaccharide Biosynthesis Protein SpsA, Chain A"/>
    <property type="match status" value="1"/>
</dbReference>
<dbReference type="InterPro" id="IPR029044">
    <property type="entry name" value="Nucleotide-diphossugar_trans"/>
</dbReference>
<dbReference type="EMBL" id="JACGLT010000005">
    <property type="protein sequence ID" value="MBA6152650.1"/>
    <property type="molecule type" value="Genomic_DNA"/>
</dbReference>
<dbReference type="SUPFAM" id="SSF53448">
    <property type="entry name" value="Nucleotide-diphospho-sugar transferases"/>
    <property type="match status" value="1"/>
</dbReference>
<protein>
    <submittedName>
        <fullName evidence="1">Acylneuraminate cytidylyltransferase family protein</fullName>
    </submittedName>
</protein>
<dbReference type="PANTHER" id="PTHR21485:SF6">
    <property type="entry name" value="N-ACYLNEURAMINATE CYTIDYLYLTRANSFERASE-RELATED"/>
    <property type="match status" value="1"/>
</dbReference>
<sequence length="226" mass="26385">MIITALIPARKNSERFPGKNYTPFLGKPLFMHSVDFAKESDLITDYFVTTNDEIIIAHCEASQIPYILRPDIYCQPTSDSASFVAHFLKRLINNQEKLPDAVLVLQPTDPVRQHSFLKEMIQLYHSKSADCVFTVVQCKTKMGQIIDGVFEPYNYRFGQRFQDIDHYYEEKGLLYLINVSSFLKNNSFFGQKNIPYIRPEYYRNMDIDTKFELDIAELTFKTFISQ</sequence>
<dbReference type="InterPro" id="IPR050793">
    <property type="entry name" value="CMP-NeuNAc_synthase"/>
</dbReference>
<dbReference type="Pfam" id="PF02348">
    <property type="entry name" value="CTP_transf_3"/>
    <property type="match status" value="1"/>
</dbReference>
<dbReference type="CDD" id="cd02513">
    <property type="entry name" value="CMP-NeuAc_Synthase"/>
    <property type="match status" value="1"/>
</dbReference>
<dbReference type="RefSeq" id="WP_182204557.1">
    <property type="nucleotide sequence ID" value="NZ_JACGLT010000005.1"/>
</dbReference>
<evidence type="ECO:0000313" key="2">
    <source>
        <dbReference type="Proteomes" id="UP000541857"/>
    </source>
</evidence>
<dbReference type="GO" id="GO:0008781">
    <property type="term" value="F:N-acylneuraminate cytidylyltransferase activity"/>
    <property type="evidence" value="ECO:0007669"/>
    <property type="project" value="TreeGrafter"/>
</dbReference>
<name>A0A7W2R434_9FLAO</name>
<comment type="caution">
    <text evidence="1">The sequence shown here is derived from an EMBL/GenBank/DDBJ whole genome shotgun (WGS) entry which is preliminary data.</text>
</comment>
<dbReference type="AlphaFoldDB" id="A0A7W2R434"/>
<evidence type="ECO:0000313" key="1">
    <source>
        <dbReference type="EMBL" id="MBA6152650.1"/>
    </source>
</evidence>
<gene>
    <name evidence="1" type="ORF">H3Z82_07940</name>
</gene>
<keyword evidence="2" id="KW-1185">Reference proteome</keyword>
<keyword evidence="1" id="KW-0808">Transferase</keyword>
<dbReference type="InterPro" id="IPR003329">
    <property type="entry name" value="Cytidylyl_trans"/>
</dbReference>